<name>A0A0X3PBB5_SCHSO</name>
<dbReference type="EMBL" id="GEEE01014106">
    <property type="protein sequence ID" value="JAP49119.1"/>
    <property type="molecule type" value="Transcribed_RNA"/>
</dbReference>
<accession>A0A0X3PBB5</accession>
<proteinExistence type="predicted"/>
<feature type="chain" id="PRO_5007050999" evidence="1">
    <location>
        <begin position="20"/>
        <end position="209"/>
    </location>
</feature>
<reference evidence="2" key="1">
    <citation type="submission" date="2016-01" db="EMBL/GenBank/DDBJ databases">
        <title>Reference transcriptome for the parasite Schistocephalus solidus: insights into the molecular evolution of parasitism.</title>
        <authorList>
            <person name="Hebert F.O."/>
            <person name="Grambauer S."/>
            <person name="Barber I."/>
            <person name="Landry C.R."/>
            <person name="Aubin-Horth N."/>
        </authorList>
    </citation>
    <scope>NUCLEOTIDE SEQUENCE</scope>
</reference>
<gene>
    <name evidence="2" type="ORF">TR98084</name>
</gene>
<organism evidence="2">
    <name type="scientific">Schistocephalus solidus</name>
    <name type="common">Tapeworm</name>
    <dbReference type="NCBI Taxonomy" id="70667"/>
    <lineage>
        <taxon>Eukaryota</taxon>
        <taxon>Metazoa</taxon>
        <taxon>Spiralia</taxon>
        <taxon>Lophotrochozoa</taxon>
        <taxon>Platyhelminthes</taxon>
        <taxon>Cestoda</taxon>
        <taxon>Eucestoda</taxon>
        <taxon>Diphyllobothriidea</taxon>
        <taxon>Diphyllobothriidae</taxon>
        <taxon>Schistocephalus</taxon>
    </lineage>
</organism>
<keyword evidence="1" id="KW-0732">Signal</keyword>
<feature type="signal peptide" evidence="1">
    <location>
        <begin position="1"/>
        <end position="19"/>
    </location>
</feature>
<sequence length="209" mass="22620">MAPTITFCFLASLFCLALSQTNELKIYRKPGIKINNEDISIEFDAQAIRNACIDPSKLCSEINNHRQTFTIPANTNIPPGTTNIMINRLQDSGASIQINDATPPKGTISLGRLDVQNNKVTRNGVFTAQYRITGITPKLELQNLKKETVVRLNGPMGSEPVSFILAAGNDGSGETFKLTVLPSTGTKSGTPTAIVGLTFVFLMLHKLLA</sequence>
<evidence type="ECO:0000313" key="2">
    <source>
        <dbReference type="EMBL" id="JAP49119.1"/>
    </source>
</evidence>
<evidence type="ECO:0000256" key="1">
    <source>
        <dbReference type="SAM" id="SignalP"/>
    </source>
</evidence>
<dbReference type="AlphaFoldDB" id="A0A0X3PBB5"/>
<protein>
    <submittedName>
        <fullName evidence="2">Uncharacterized protein</fullName>
    </submittedName>
</protein>